<reference evidence="4" key="1">
    <citation type="submission" date="2024-02" db="EMBL/GenBank/DDBJ databases">
        <authorList>
            <consortium name="ELIXIR-Norway"/>
            <consortium name="Elixir Norway"/>
        </authorList>
    </citation>
    <scope>NUCLEOTIDE SEQUENCE</scope>
</reference>
<evidence type="ECO:0000256" key="2">
    <source>
        <dbReference type="ARBA" id="ARBA00038211"/>
    </source>
</evidence>
<evidence type="ECO:0000313" key="4">
    <source>
        <dbReference type="EMBL" id="CAK9274029.1"/>
    </source>
</evidence>
<dbReference type="Gene3D" id="3.90.1200.10">
    <property type="match status" value="1"/>
</dbReference>
<organism evidence="4 5">
    <name type="scientific">Sphagnum jensenii</name>
    <dbReference type="NCBI Taxonomy" id="128206"/>
    <lineage>
        <taxon>Eukaryota</taxon>
        <taxon>Viridiplantae</taxon>
        <taxon>Streptophyta</taxon>
        <taxon>Embryophyta</taxon>
        <taxon>Bryophyta</taxon>
        <taxon>Sphagnophytina</taxon>
        <taxon>Sphagnopsida</taxon>
        <taxon>Sphagnales</taxon>
        <taxon>Sphagnaceae</taxon>
        <taxon>Sphagnum</taxon>
    </lineage>
</organism>
<sequence>MMSLFRKQEEEGLGSGVLELERLSKEGIPESFENKKCFQENGRMECERVQGEEEGIGMIMPVSPAFTVETSFAARLDSSMAVPMCDLCVDTTLPDSALNLQVRGVCKALLRRWADDMDVFSLSITKISGGITNMLLKVELEGENGSQLPPVTVRVFGPNTDAVIDRDRELQAMNYLSLAGFGAKLLGVFANGMVQSFIFGVTLEPRDMPKTELVPLIAAEVRRLHELDIPGSKQPQLWHDIYKFIDRASGLTFDDSKKQKQYETISFSSIRSEVEEIKEISDTIGAPVVFAHNDLLSGNLMFNKEEGKLYIIDYEYGSYSYRGYDIANHFNEYAGFECDYSLYPSKDKQFHFFRHYLSPGNPEKATERELEDLYAECNFFSLASHMYWAIWAIVQARFSTIDFDYLAYFYLRFDEYKKCKEEVLSLTHNYLASGRI</sequence>
<dbReference type="SUPFAM" id="SSF56112">
    <property type="entry name" value="Protein kinase-like (PK-like)"/>
    <property type="match status" value="1"/>
</dbReference>
<name>A0ABP0X4L8_9BRYO</name>
<proteinExistence type="inferred from homology"/>
<dbReference type="PANTHER" id="PTHR22603">
    <property type="entry name" value="CHOLINE/ETHANOALAMINE KINASE"/>
    <property type="match status" value="1"/>
</dbReference>
<dbReference type="PANTHER" id="PTHR22603:SF66">
    <property type="entry name" value="ETHANOLAMINE KINASE"/>
    <property type="match status" value="1"/>
</dbReference>
<dbReference type="Gene3D" id="3.30.200.20">
    <property type="entry name" value="Phosphorylase Kinase, domain 1"/>
    <property type="match status" value="1"/>
</dbReference>
<dbReference type="EC" id="2.7.1.82" evidence="3"/>
<evidence type="ECO:0000313" key="5">
    <source>
        <dbReference type="Proteomes" id="UP001497444"/>
    </source>
</evidence>
<dbReference type="Pfam" id="PF01633">
    <property type="entry name" value="Choline_kinase"/>
    <property type="match status" value="1"/>
</dbReference>
<comment type="pathway">
    <text evidence="1">Phospholipid metabolism; phosphatidylethanolamine biosynthesis; phosphatidylethanolamine from ethanolamine: step 1/3.</text>
</comment>
<evidence type="ECO:0000256" key="3">
    <source>
        <dbReference type="ARBA" id="ARBA00038874"/>
    </source>
</evidence>
<dbReference type="Proteomes" id="UP001497444">
    <property type="component" value="Chromosome 5"/>
</dbReference>
<protein>
    <recommendedName>
        <fullName evidence="3">ethanolamine kinase</fullName>
        <ecNumber evidence="3">2.7.1.82</ecNumber>
    </recommendedName>
</protein>
<dbReference type="EMBL" id="OZ020100">
    <property type="protein sequence ID" value="CAK9274029.1"/>
    <property type="molecule type" value="Genomic_DNA"/>
</dbReference>
<comment type="similarity">
    <text evidence="2">Belongs to the choline/ethanolamine kinase family.</text>
</comment>
<keyword evidence="5" id="KW-1185">Reference proteome</keyword>
<dbReference type="InterPro" id="IPR011009">
    <property type="entry name" value="Kinase-like_dom_sf"/>
</dbReference>
<evidence type="ECO:0000256" key="1">
    <source>
        <dbReference type="ARBA" id="ARBA00037883"/>
    </source>
</evidence>
<gene>
    <name evidence="4" type="ORF">CSSPJE1EN1_LOCUS19507</name>
</gene>
<accession>A0ABP0X4L8</accession>
<dbReference type="CDD" id="cd05157">
    <property type="entry name" value="ETNK_euk"/>
    <property type="match status" value="1"/>
</dbReference>